<feature type="domain" description="AbiEi antitoxin N-terminal" evidence="1">
    <location>
        <begin position="9"/>
        <end position="57"/>
    </location>
</feature>
<reference evidence="2 3" key="1">
    <citation type="submission" date="2017-08" db="EMBL/GenBank/DDBJ databases">
        <title>Infants hospitalized years apart are colonized by the same room-sourced microbial strains.</title>
        <authorList>
            <person name="Brooks B."/>
            <person name="Olm M.R."/>
            <person name="Firek B.A."/>
            <person name="Baker R."/>
            <person name="Thomas B.C."/>
            <person name="Morowitz M.J."/>
            <person name="Banfield J.F."/>
        </authorList>
    </citation>
    <scope>NUCLEOTIDE SEQUENCE [LARGE SCALE GENOMIC DNA]</scope>
    <source>
        <strain evidence="2">S2_003_000_R2_14</strain>
    </source>
</reference>
<gene>
    <name evidence="2" type="ORF">DI536_13045</name>
</gene>
<sequence length="184" mass="20819">MCVTAPCWDRLYEVASSQDGYFTTAQAADVGYSPQLLVHYLRTNKLTRLQRGIYRLVHFPPGEHEELTLAWLWSEQQGVISHQTALSLLELSDVLPSKVHVTLPLAWKTRRLRVPSGVEIHHGNVPKNERTWFGPVPITKARRSLFDSAREGLSPEFVKQATRQALKRGLVTKQELRGLGEVSP</sequence>
<accession>A0A2W5TCM2</accession>
<dbReference type="AlphaFoldDB" id="A0A2W5TCM2"/>
<organism evidence="2 3">
    <name type="scientific">Archangium gephyra</name>
    <dbReference type="NCBI Taxonomy" id="48"/>
    <lineage>
        <taxon>Bacteria</taxon>
        <taxon>Pseudomonadati</taxon>
        <taxon>Myxococcota</taxon>
        <taxon>Myxococcia</taxon>
        <taxon>Myxococcales</taxon>
        <taxon>Cystobacterineae</taxon>
        <taxon>Archangiaceae</taxon>
        <taxon>Archangium</taxon>
    </lineage>
</organism>
<dbReference type="EMBL" id="QFQP01000010">
    <property type="protein sequence ID" value="PZR13209.1"/>
    <property type="molecule type" value="Genomic_DNA"/>
</dbReference>
<dbReference type="InterPro" id="IPR025159">
    <property type="entry name" value="AbiEi_N"/>
</dbReference>
<evidence type="ECO:0000313" key="3">
    <source>
        <dbReference type="Proteomes" id="UP000249061"/>
    </source>
</evidence>
<evidence type="ECO:0000313" key="2">
    <source>
        <dbReference type="EMBL" id="PZR13209.1"/>
    </source>
</evidence>
<evidence type="ECO:0000259" key="1">
    <source>
        <dbReference type="Pfam" id="PF13338"/>
    </source>
</evidence>
<dbReference type="Proteomes" id="UP000249061">
    <property type="component" value="Unassembled WGS sequence"/>
</dbReference>
<proteinExistence type="predicted"/>
<dbReference type="Pfam" id="PF13338">
    <property type="entry name" value="AbiEi_4"/>
    <property type="match status" value="1"/>
</dbReference>
<name>A0A2W5TCM2_9BACT</name>
<comment type="caution">
    <text evidence="2">The sequence shown here is derived from an EMBL/GenBank/DDBJ whole genome shotgun (WGS) entry which is preliminary data.</text>
</comment>
<protein>
    <recommendedName>
        <fullName evidence="1">AbiEi antitoxin N-terminal domain-containing protein</fullName>
    </recommendedName>
</protein>